<name>A0A0H5DFB6_9RHOB</name>
<sequence>MLEWVSLCVLKFWSSKCGLFGHELQLGIFLLTFKTTDFECAQMHRTLAPLRRHICVNKKAPSG</sequence>
<gene>
    <name evidence="1" type="ORF">NIT7321_01008</name>
</gene>
<evidence type="ECO:0000313" key="2">
    <source>
        <dbReference type="Proteomes" id="UP000043764"/>
    </source>
</evidence>
<accession>A0A0H5DFB6</accession>
<proteinExistence type="predicted"/>
<dbReference type="Proteomes" id="UP000043764">
    <property type="component" value="Unassembled WGS sequence"/>
</dbReference>
<reference evidence="2" key="1">
    <citation type="submission" date="2015-05" db="EMBL/GenBank/DDBJ databases">
        <authorList>
            <person name="Rodrigo-Torres Lidia"/>
            <person name="Arahal R.David."/>
        </authorList>
    </citation>
    <scope>NUCLEOTIDE SEQUENCE [LARGE SCALE GENOMIC DNA]</scope>
    <source>
        <strain evidence="2">CECT 7321</strain>
    </source>
</reference>
<organism evidence="1 2">
    <name type="scientific">Phaeobacter italicus</name>
    <dbReference type="NCBI Taxonomy" id="481446"/>
    <lineage>
        <taxon>Bacteria</taxon>
        <taxon>Pseudomonadati</taxon>
        <taxon>Pseudomonadota</taxon>
        <taxon>Alphaproteobacteria</taxon>
        <taxon>Rhodobacterales</taxon>
        <taxon>Roseobacteraceae</taxon>
        <taxon>Phaeobacter</taxon>
    </lineage>
</organism>
<evidence type="ECO:0000313" key="1">
    <source>
        <dbReference type="EMBL" id="CRL10165.1"/>
    </source>
</evidence>
<dbReference type="AlphaFoldDB" id="A0A0H5DFB6"/>
<keyword evidence="2" id="KW-1185">Reference proteome</keyword>
<dbReference type="EMBL" id="CVRL01000013">
    <property type="protein sequence ID" value="CRL10165.1"/>
    <property type="molecule type" value="Genomic_DNA"/>
</dbReference>
<protein>
    <submittedName>
        <fullName evidence="1">Uncharacterized protein</fullName>
    </submittedName>
</protein>